<reference evidence="2" key="1">
    <citation type="journal article" date="2013" name="Science">
        <title>The Amborella genome and the evolution of flowering plants.</title>
        <authorList>
            <consortium name="Amborella Genome Project"/>
        </authorList>
    </citation>
    <scope>NUCLEOTIDE SEQUENCE [LARGE SCALE GENOMIC DNA]</scope>
</reference>
<evidence type="ECO:0000313" key="2">
    <source>
        <dbReference type="Proteomes" id="UP000017836"/>
    </source>
</evidence>
<keyword evidence="2" id="KW-1185">Reference proteome</keyword>
<dbReference type="Proteomes" id="UP000017836">
    <property type="component" value="Unassembled WGS sequence"/>
</dbReference>
<dbReference type="AlphaFoldDB" id="U5CWY8"/>
<dbReference type="eggNOG" id="ENOG502R39H">
    <property type="taxonomic scope" value="Eukaryota"/>
</dbReference>
<dbReference type="EMBL" id="KI397451">
    <property type="protein sequence ID" value="ERM95780.1"/>
    <property type="molecule type" value="Genomic_DNA"/>
</dbReference>
<organism evidence="1 2">
    <name type="scientific">Amborella trichopoda</name>
    <dbReference type="NCBI Taxonomy" id="13333"/>
    <lineage>
        <taxon>Eukaryota</taxon>
        <taxon>Viridiplantae</taxon>
        <taxon>Streptophyta</taxon>
        <taxon>Embryophyta</taxon>
        <taxon>Tracheophyta</taxon>
        <taxon>Spermatophyta</taxon>
        <taxon>Magnoliopsida</taxon>
        <taxon>Amborellales</taxon>
        <taxon>Amborellaceae</taxon>
        <taxon>Amborella</taxon>
    </lineage>
</organism>
<dbReference type="Gramene" id="ERM95780">
    <property type="protein sequence ID" value="ERM95780"/>
    <property type="gene ID" value="AMTR_s02876p00008560"/>
</dbReference>
<proteinExistence type="predicted"/>
<evidence type="ECO:0000313" key="1">
    <source>
        <dbReference type="EMBL" id="ERM95780.1"/>
    </source>
</evidence>
<protein>
    <submittedName>
        <fullName evidence="1">Uncharacterized protein</fullName>
    </submittedName>
</protein>
<dbReference type="HOGENOM" id="CLU_2834582_0_0_1"/>
<gene>
    <name evidence="1" type="ORF">AMTR_s02876p00008560</name>
</gene>
<name>U5CWY8_AMBTC</name>
<accession>U5CWY8</accession>
<sequence>MAILSISRRRKLLDDYSIIALADTSWELLDISGSAVSNVGLERVPGICPNLKALDIRFGTGNQISE</sequence>